<proteinExistence type="predicted"/>
<organism evidence="2 3">
    <name type="scientific">Apiospora rasikravindrae</name>
    <dbReference type="NCBI Taxonomy" id="990691"/>
    <lineage>
        <taxon>Eukaryota</taxon>
        <taxon>Fungi</taxon>
        <taxon>Dikarya</taxon>
        <taxon>Ascomycota</taxon>
        <taxon>Pezizomycotina</taxon>
        <taxon>Sordariomycetes</taxon>
        <taxon>Xylariomycetidae</taxon>
        <taxon>Amphisphaeriales</taxon>
        <taxon>Apiosporaceae</taxon>
        <taxon>Apiospora</taxon>
    </lineage>
</organism>
<protein>
    <submittedName>
        <fullName evidence="2">Uncharacterized protein</fullName>
    </submittedName>
</protein>
<name>A0ABR1SXU2_9PEZI</name>
<dbReference type="Proteomes" id="UP001444661">
    <property type="component" value="Unassembled WGS sequence"/>
</dbReference>
<dbReference type="EMBL" id="JAQQWK010000006">
    <property type="protein sequence ID" value="KAK8039145.1"/>
    <property type="molecule type" value="Genomic_DNA"/>
</dbReference>
<comment type="caution">
    <text evidence="2">The sequence shown here is derived from an EMBL/GenBank/DDBJ whole genome shotgun (WGS) entry which is preliminary data.</text>
</comment>
<feature type="transmembrane region" description="Helical" evidence="1">
    <location>
        <begin position="21"/>
        <end position="39"/>
    </location>
</feature>
<gene>
    <name evidence="2" type="ORF">PG993_007556</name>
</gene>
<accession>A0ABR1SXU2</accession>
<evidence type="ECO:0000313" key="2">
    <source>
        <dbReference type="EMBL" id="KAK8039145.1"/>
    </source>
</evidence>
<keyword evidence="1" id="KW-0812">Transmembrane</keyword>
<keyword evidence="1" id="KW-1133">Transmembrane helix</keyword>
<keyword evidence="1" id="KW-0472">Membrane</keyword>
<reference evidence="2 3" key="1">
    <citation type="submission" date="2023-01" db="EMBL/GenBank/DDBJ databases">
        <title>Analysis of 21 Apiospora genomes using comparative genomics revels a genus with tremendous synthesis potential of carbohydrate active enzymes and secondary metabolites.</title>
        <authorList>
            <person name="Sorensen T."/>
        </authorList>
    </citation>
    <scope>NUCLEOTIDE SEQUENCE [LARGE SCALE GENOMIC DNA]</scope>
    <source>
        <strain evidence="2 3">CBS 33761</strain>
    </source>
</reference>
<sequence>MFTLLAYPCQAESIVRYGRLGLAYIVCIMHGLGVMSLLMRKSSNMVLVVDEAVGVISYFDV</sequence>
<evidence type="ECO:0000313" key="3">
    <source>
        <dbReference type="Proteomes" id="UP001444661"/>
    </source>
</evidence>
<evidence type="ECO:0000256" key="1">
    <source>
        <dbReference type="SAM" id="Phobius"/>
    </source>
</evidence>
<keyword evidence="3" id="KW-1185">Reference proteome</keyword>